<organism evidence="1 2">
    <name type="scientific">Sphingomonas mucosissima</name>
    <dbReference type="NCBI Taxonomy" id="370959"/>
    <lineage>
        <taxon>Bacteria</taxon>
        <taxon>Pseudomonadati</taxon>
        <taxon>Pseudomonadota</taxon>
        <taxon>Alphaproteobacteria</taxon>
        <taxon>Sphingomonadales</taxon>
        <taxon>Sphingomonadaceae</taxon>
        <taxon>Sphingomonas</taxon>
    </lineage>
</organism>
<protein>
    <submittedName>
        <fullName evidence="1">Uncharacterized protein</fullName>
    </submittedName>
</protein>
<comment type="caution">
    <text evidence="1">The sequence shown here is derived from an EMBL/GenBank/DDBJ whole genome shotgun (WGS) entry which is preliminary data.</text>
</comment>
<gene>
    <name evidence="1" type="ORF">SPMU_15670</name>
</gene>
<dbReference type="AlphaFoldDB" id="A0A245ZLF8"/>
<evidence type="ECO:0000313" key="1">
    <source>
        <dbReference type="EMBL" id="OWK30580.1"/>
    </source>
</evidence>
<sequence length="110" mass="11441">MLALQAAAPVQPASPRMLSGRFTCDAIVYEVQVTTAPLSATSAVLDRVTIGGKPVDAGSMAEARRMVARLADVQSIDVRCRAGGAGELSIYGTQAMVGVAPRRARLRGTL</sequence>
<evidence type="ECO:0000313" key="2">
    <source>
        <dbReference type="Proteomes" id="UP000197783"/>
    </source>
</evidence>
<proteinExistence type="predicted"/>
<name>A0A245ZLF8_9SPHN</name>
<dbReference type="Proteomes" id="UP000197783">
    <property type="component" value="Unassembled WGS sequence"/>
</dbReference>
<dbReference type="EMBL" id="NBBJ01000002">
    <property type="protein sequence ID" value="OWK30580.1"/>
    <property type="molecule type" value="Genomic_DNA"/>
</dbReference>
<accession>A0A245ZLF8</accession>
<keyword evidence="2" id="KW-1185">Reference proteome</keyword>
<reference evidence="1 2" key="1">
    <citation type="submission" date="2017-03" db="EMBL/GenBank/DDBJ databases">
        <title>Genome sequence of Sphingomonas mucosissima DSM 17494.</title>
        <authorList>
            <person name="Poehlein A."/>
            <person name="Wuebbeler J.H."/>
            <person name="Steinbuechel A."/>
            <person name="Daniel R."/>
        </authorList>
    </citation>
    <scope>NUCLEOTIDE SEQUENCE [LARGE SCALE GENOMIC DNA]</scope>
    <source>
        <strain evidence="1 2">DSM 17494</strain>
    </source>
</reference>